<keyword evidence="5" id="KW-0597">Phosphoprotein</keyword>
<evidence type="ECO:0000256" key="8">
    <source>
        <dbReference type="ARBA" id="ARBA00022741"/>
    </source>
</evidence>
<keyword evidence="9 17" id="KW-0418">Kinase</keyword>
<feature type="transmembrane region" description="Helical" evidence="14">
    <location>
        <begin position="86"/>
        <end position="104"/>
    </location>
</feature>
<dbReference type="Proteomes" id="UP001429357">
    <property type="component" value="Unassembled WGS sequence"/>
</dbReference>
<organism evidence="17 18">
    <name type="scientific">Enterococcus diestrammenae</name>
    <dbReference type="NCBI Taxonomy" id="1155073"/>
    <lineage>
        <taxon>Bacteria</taxon>
        <taxon>Bacillati</taxon>
        <taxon>Bacillota</taxon>
        <taxon>Bacilli</taxon>
        <taxon>Lactobacillales</taxon>
        <taxon>Enterococcaceae</taxon>
        <taxon>Enterococcus</taxon>
    </lineage>
</organism>
<dbReference type="SMART" id="SM00387">
    <property type="entry name" value="HATPase_c"/>
    <property type="match status" value="1"/>
</dbReference>
<dbReference type="Pfam" id="PF02518">
    <property type="entry name" value="HATPase_c"/>
    <property type="match status" value="1"/>
</dbReference>
<feature type="domain" description="Histidine kinase" evidence="15">
    <location>
        <begin position="173"/>
        <end position="390"/>
    </location>
</feature>
<evidence type="ECO:0000256" key="9">
    <source>
        <dbReference type="ARBA" id="ARBA00022777"/>
    </source>
</evidence>
<comment type="subcellular location">
    <subcellularLocation>
        <location evidence="2">Cell membrane</location>
        <topology evidence="2">Multi-pass membrane protein</topology>
    </subcellularLocation>
</comment>
<dbReference type="GO" id="GO:0016301">
    <property type="term" value="F:kinase activity"/>
    <property type="evidence" value="ECO:0007669"/>
    <property type="project" value="UniProtKB-KW"/>
</dbReference>
<dbReference type="Gene3D" id="1.10.287.130">
    <property type="match status" value="1"/>
</dbReference>
<evidence type="ECO:0000256" key="4">
    <source>
        <dbReference type="ARBA" id="ARBA00022475"/>
    </source>
</evidence>
<dbReference type="PANTHER" id="PTHR45528">
    <property type="entry name" value="SENSOR HISTIDINE KINASE CPXA"/>
    <property type="match status" value="1"/>
</dbReference>
<keyword evidence="13 14" id="KW-0472">Membrane</keyword>
<keyword evidence="7 14" id="KW-0812">Transmembrane</keyword>
<keyword evidence="12" id="KW-0902">Two-component regulatory system</keyword>
<evidence type="ECO:0000313" key="18">
    <source>
        <dbReference type="Proteomes" id="UP001429357"/>
    </source>
</evidence>
<dbReference type="RefSeq" id="WP_161869444.1">
    <property type="nucleotide sequence ID" value="NZ_JAQFAM010000006.1"/>
</dbReference>
<dbReference type="InterPro" id="IPR003661">
    <property type="entry name" value="HisK_dim/P_dom"/>
</dbReference>
<sequence>MPNNSVPPQHAQEKRKRITLTSKEISELLAEGIVTVILLLLLNVAIVVVLSAVIENSTSLNNAIWDTKETLRLNLGTNFFRSGRNLIIPLFLILDIAVLYWRLIRRYRQMQLRHIISELHYIANGNYDHRIPFELRGDLSRVVTSINGLVDSTVAAIEDERKIEQSKDELITNVSHDIRTPLTSIIGYLGLIEDGQYHSQEDLLKYTHTAYVKAKQMKSLVEDLFEYTKVRQPTVPVNMVSFDMVQLVEQLAADFELEASRKGLEIQVVTEEKQLLMDGDTEKIVRVFNNLFTNAFKYGKGATQLVIELKKVGTEAVIVVKNNGAEIPKHALDSLFDRFYRVEESRNQTTGGTGLGLAITQSIVALHGGYIYAKSNPKWTSFIIHLPLTRNPKPAELAKVDENGKI</sequence>
<evidence type="ECO:0000256" key="11">
    <source>
        <dbReference type="ARBA" id="ARBA00022989"/>
    </source>
</evidence>
<dbReference type="CDD" id="cd00075">
    <property type="entry name" value="HATPase"/>
    <property type="match status" value="1"/>
</dbReference>
<accession>A0ABV0F0U7</accession>
<evidence type="ECO:0000256" key="13">
    <source>
        <dbReference type="ARBA" id="ARBA00023136"/>
    </source>
</evidence>
<comment type="catalytic activity">
    <reaction evidence="1">
        <text>ATP + protein L-histidine = ADP + protein N-phospho-L-histidine.</text>
        <dbReference type="EC" id="2.7.13.3"/>
    </reaction>
</comment>
<dbReference type="Pfam" id="PF00512">
    <property type="entry name" value="HisKA"/>
    <property type="match status" value="1"/>
</dbReference>
<dbReference type="SMART" id="SM00388">
    <property type="entry name" value="HisKA"/>
    <property type="match status" value="1"/>
</dbReference>
<dbReference type="PROSITE" id="PS50109">
    <property type="entry name" value="HIS_KIN"/>
    <property type="match status" value="1"/>
</dbReference>
<gene>
    <name evidence="17" type="ORF">BAU18_000201</name>
</gene>
<evidence type="ECO:0000256" key="2">
    <source>
        <dbReference type="ARBA" id="ARBA00004651"/>
    </source>
</evidence>
<dbReference type="InterPro" id="IPR050398">
    <property type="entry name" value="HssS/ArlS-like"/>
</dbReference>
<evidence type="ECO:0000256" key="6">
    <source>
        <dbReference type="ARBA" id="ARBA00022679"/>
    </source>
</evidence>
<comment type="caution">
    <text evidence="17">The sequence shown here is derived from an EMBL/GenBank/DDBJ whole genome shotgun (WGS) entry which is preliminary data.</text>
</comment>
<dbReference type="InterPro" id="IPR003594">
    <property type="entry name" value="HATPase_dom"/>
</dbReference>
<dbReference type="InterPro" id="IPR004358">
    <property type="entry name" value="Sig_transdc_His_kin-like_C"/>
</dbReference>
<evidence type="ECO:0000256" key="7">
    <source>
        <dbReference type="ARBA" id="ARBA00022692"/>
    </source>
</evidence>
<evidence type="ECO:0000256" key="12">
    <source>
        <dbReference type="ARBA" id="ARBA00023012"/>
    </source>
</evidence>
<dbReference type="SUPFAM" id="SSF47384">
    <property type="entry name" value="Homodimeric domain of signal transducing histidine kinase"/>
    <property type="match status" value="1"/>
</dbReference>
<keyword evidence="18" id="KW-1185">Reference proteome</keyword>
<keyword evidence="11 14" id="KW-1133">Transmembrane helix</keyword>
<dbReference type="EMBL" id="MAEI02000001">
    <property type="protein sequence ID" value="MEO1780662.1"/>
    <property type="molecule type" value="Genomic_DNA"/>
</dbReference>
<keyword evidence="4" id="KW-1003">Cell membrane</keyword>
<dbReference type="EC" id="2.7.13.3" evidence="3"/>
<evidence type="ECO:0000256" key="10">
    <source>
        <dbReference type="ARBA" id="ARBA00022840"/>
    </source>
</evidence>
<dbReference type="InterPro" id="IPR036097">
    <property type="entry name" value="HisK_dim/P_sf"/>
</dbReference>
<keyword evidence="10" id="KW-0067">ATP-binding</keyword>
<feature type="domain" description="HAMP" evidence="16">
    <location>
        <begin position="106"/>
        <end position="158"/>
    </location>
</feature>
<evidence type="ECO:0000313" key="17">
    <source>
        <dbReference type="EMBL" id="MEO1780662.1"/>
    </source>
</evidence>
<evidence type="ECO:0000256" key="14">
    <source>
        <dbReference type="SAM" id="Phobius"/>
    </source>
</evidence>
<dbReference type="InterPro" id="IPR005467">
    <property type="entry name" value="His_kinase_dom"/>
</dbReference>
<dbReference type="InterPro" id="IPR036890">
    <property type="entry name" value="HATPase_C_sf"/>
</dbReference>
<dbReference type="CDD" id="cd00082">
    <property type="entry name" value="HisKA"/>
    <property type="match status" value="1"/>
</dbReference>
<keyword evidence="8" id="KW-0547">Nucleotide-binding</keyword>
<name>A0ABV0F0U7_9ENTE</name>
<evidence type="ECO:0000259" key="16">
    <source>
        <dbReference type="PROSITE" id="PS50885"/>
    </source>
</evidence>
<dbReference type="SUPFAM" id="SSF55874">
    <property type="entry name" value="ATPase domain of HSP90 chaperone/DNA topoisomerase II/histidine kinase"/>
    <property type="match status" value="1"/>
</dbReference>
<evidence type="ECO:0000256" key="3">
    <source>
        <dbReference type="ARBA" id="ARBA00012438"/>
    </source>
</evidence>
<reference evidence="17 18" key="2">
    <citation type="submission" date="2024-02" db="EMBL/GenBank/DDBJ databases">
        <title>The Genome Sequence of Enterococcus diestrammenae JM9A.</title>
        <authorList>
            <person name="Earl A."/>
            <person name="Manson A."/>
            <person name="Gilmore M."/>
            <person name="Sanders J."/>
            <person name="Shea T."/>
            <person name="Howe W."/>
            <person name="Livny J."/>
            <person name="Cuomo C."/>
            <person name="Neafsey D."/>
            <person name="Birren B."/>
        </authorList>
    </citation>
    <scope>NUCLEOTIDE SEQUENCE [LARGE SCALE GENOMIC DNA]</scope>
    <source>
        <strain evidence="17 18">JM9A</strain>
    </source>
</reference>
<dbReference type="Gene3D" id="3.30.565.10">
    <property type="entry name" value="Histidine kinase-like ATPase, C-terminal domain"/>
    <property type="match status" value="1"/>
</dbReference>
<keyword evidence="6" id="KW-0808">Transferase</keyword>
<dbReference type="InterPro" id="IPR003660">
    <property type="entry name" value="HAMP_dom"/>
</dbReference>
<dbReference type="PROSITE" id="PS50885">
    <property type="entry name" value="HAMP"/>
    <property type="match status" value="1"/>
</dbReference>
<feature type="transmembrane region" description="Helical" evidence="14">
    <location>
        <begin position="28"/>
        <end position="54"/>
    </location>
</feature>
<protein>
    <recommendedName>
        <fullName evidence="3">histidine kinase</fullName>
        <ecNumber evidence="3">2.7.13.3</ecNumber>
    </recommendedName>
</protein>
<proteinExistence type="predicted"/>
<dbReference type="PANTHER" id="PTHR45528:SF1">
    <property type="entry name" value="SENSOR HISTIDINE KINASE CPXA"/>
    <property type="match status" value="1"/>
</dbReference>
<evidence type="ECO:0000259" key="15">
    <source>
        <dbReference type="PROSITE" id="PS50109"/>
    </source>
</evidence>
<reference evidence="18" key="1">
    <citation type="submission" date="2016-06" db="EMBL/GenBank/DDBJ databases">
        <title>Four novel species of enterococci isolated from chicken manure.</title>
        <authorList>
            <person name="Van Tyne D."/>
        </authorList>
    </citation>
    <scope>NUCLEOTIDE SEQUENCE [LARGE SCALE GENOMIC DNA]</scope>
    <source>
        <strain evidence="18">JM9A</strain>
    </source>
</reference>
<dbReference type="PRINTS" id="PR00344">
    <property type="entry name" value="BCTRLSENSOR"/>
</dbReference>
<evidence type="ECO:0000256" key="5">
    <source>
        <dbReference type="ARBA" id="ARBA00022553"/>
    </source>
</evidence>
<evidence type="ECO:0000256" key="1">
    <source>
        <dbReference type="ARBA" id="ARBA00000085"/>
    </source>
</evidence>